<dbReference type="AlphaFoldDB" id="A0A942DWD1"/>
<evidence type="ECO:0000313" key="6">
    <source>
        <dbReference type="Proteomes" id="UP000680348"/>
    </source>
</evidence>
<dbReference type="Gene3D" id="3.40.190.10">
    <property type="entry name" value="Periplasmic binding protein-like II"/>
    <property type="match status" value="2"/>
</dbReference>
<proteinExistence type="inferred from homology"/>
<keyword evidence="6" id="KW-1185">Reference proteome</keyword>
<evidence type="ECO:0000256" key="3">
    <source>
        <dbReference type="ARBA" id="ARBA00022764"/>
    </source>
</evidence>
<dbReference type="Pfam" id="PF13416">
    <property type="entry name" value="SBP_bac_8"/>
    <property type="match status" value="1"/>
</dbReference>
<feature type="chain" id="PRO_5037531554" evidence="4">
    <location>
        <begin position="27"/>
        <end position="413"/>
    </location>
</feature>
<reference evidence="5" key="1">
    <citation type="submission" date="2021-04" db="EMBL/GenBank/DDBJ databases">
        <title>Pseudaminobacter soli sp. nov., isolated from paddy soil contaminated by heavy metals.</title>
        <authorList>
            <person name="Zhang K."/>
        </authorList>
    </citation>
    <scope>NUCLEOTIDE SEQUENCE</scope>
    <source>
        <strain evidence="5">19-2017</strain>
    </source>
</reference>
<sequence>MNMFTRGLAAIALTATALGLAPAAQADEVTVFHDKPFYQAGWDGLTEAAKKADIDLKFSAYATDQFQAFIQQSLLSGDAPQAFTWWNGTKLAEIVESGQIAPLDELWEKKIAAGEYDASSAEPFKVNGHIYGMPTGINRWIVLYNKSLFEKAGISAPPTTWDELMATCEKLKAAGITPFNASLQEGWRGFVWFEELLIRTNPDAYVALNEGKLKYTDEPVKKVFEIWGDLYAKGYFTDPASQEEQLDFARGKAAMYLAGDWNIGLVEAGGLKAETDFGGFIMPNVDASVPNVVIVEASPLVISIKGAENPDVMKFADWYLSAAAMDAWATTPGLYAGNKNAKVPNTIIGEIAKTAADGNYRSMTRYWEASPSEIVLPAVEEMNRFMTNPTKEQAETAMKNMEAIASQYWASRQ</sequence>
<dbReference type="PANTHER" id="PTHR43649">
    <property type="entry name" value="ARABINOSE-BINDING PROTEIN-RELATED"/>
    <property type="match status" value="1"/>
</dbReference>
<dbReference type="Proteomes" id="UP000680348">
    <property type="component" value="Unassembled WGS sequence"/>
</dbReference>
<dbReference type="EMBL" id="JAGWCR010000003">
    <property type="protein sequence ID" value="MBS3648494.1"/>
    <property type="molecule type" value="Genomic_DNA"/>
</dbReference>
<dbReference type="InterPro" id="IPR006059">
    <property type="entry name" value="SBP"/>
</dbReference>
<dbReference type="GO" id="GO:0042597">
    <property type="term" value="C:periplasmic space"/>
    <property type="evidence" value="ECO:0007669"/>
    <property type="project" value="UniProtKB-SubCell"/>
</dbReference>
<organism evidence="5 6">
    <name type="scientific">Pseudaminobacter soli</name>
    <name type="common">ex Zhang et al. 2022</name>
    <dbReference type="NCBI Taxonomy" id="2831468"/>
    <lineage>
        <taxon>Bacteria</taxon>
        <taxon>Pseudomonadati</taxon>
        <taxon>Pseudomonadota</taxon>
        <taxon>Alphaproteobacteria</taxon>
        <taxon>Hyphomicrobiales</taxon>
        <taxon>Phyllobacteriaceae</taxon>
        <taxon>Pseudaminobacter</taxon>
    </lineage>
</organism>
<feature type="signal peptide" evidence="4">
    <location>
        <begin position="1"/>
        <end position="26"/>
    </location>
</feature>
<accession>A0A942DWD1</accession>
<keyword evidence="3" id="KW-0574">Periplasm</keyword>
<dbReference type="SUPFAM" id="SSF53850">
    <property type="entry name" value="Periplasmic binding protein-like II"/>
    <property type="match status" value="1"/>
</dbReference>
<dbReference type="RefSeq" id="WP_188254040.1">
    <property type="nucleotide sequence ID" value="NZ_JABVCF010000003.1"/>
</dbReference>
<dbReference type="InterPro" id="IPR050490">
    <property type="entry name" value="Bact_solute-bd_prot1"/>
</dbReference>
<protein>
    <submittedName>
        <fullName evidence="5">Extracellular solute-binding protein</fullName>
    </submittedName>
</protein>
<gene>
    <name evidence="5" type="ORF">KEU06_07615</name>
</gene>
<evidence type="ECO:0000256" key="1">
    <source>
        <dbReference type="ARBA" id="ARBA00004418"/>
    </source>
</evidence>
<comment type="caution">
    <text evidence="5">The sequence shown here is derived from an EMBL/GenBank/DDBJ whole genome shotgun (WGS) entry which is preliminary data.</text>
</comment>
<evidence type="ECO:0000256" key="4">
    <source>
        <dbReference type="SAM" id="SignalP"/>
    </source>
</evidence>
<evidence type="ECO:0000256" key="2">
    <source>
        <dbReference type="ARBA" id="ARBA00008520"/>
    </source>
</evidence>
<keyword evidence="4" id="KW-0732">Signal</keyword>
<dbReference type="PANTHER" id="PTHR43649:SF14">
    <property type="entry name" value="BLR3389 PROTEIN"/>
    <property type="match status" value="1"/>
</dbReference>
<name>A0A942DWD1_9HYPH</name>
<comment type="subcellular location">
    <subcellularLocation>
        <location evidence="1">Periplasm</location>
    </subcellularLocation>
</comment>
<comment type="similarity">
    <text evidence="2">Belongs to the bacterial solute-binding protein 1 family.</text>
</comment>
<evidence type="ECO:0000313" key="5">
    <source>
        <dbReference type="EMBL" id="MBS3648494.1"/>
    </source>
</evidence>